<accession>Q89MU7</accession>
<dbReference type="Proteomes" id="UP000002526">
    <property type="component" value="Chromosome"/>
</dbReference>
<dbReference type="InParanoid" id="Q89MU7"/>
<evidence type="ECO:0000313" key="1">
    <source>
        <dbReference type="EMBL" id="BAC49360.1"/>
    </source>
</evidence>
<gene>
    <name evidence="1" type="ordered locus">bsr4095</name>
</gene>
<dbReference type="KEGG" id="bja:bsr4095"/>
<sequence>MDAVAPFGGEAEMRAQLNSLPFAKNARWVGAPATSWAVQNIVGPVLGLA</sequence>
<name>Q89MU7_BRADU</name>
<protein>
    <submittedName>
        <fullName evidence="1">Bsr4095 protein</fullName>
    </submittedName>
</protein>
<dbReference type="EMBL" id="BA000040">
    <property type="protein sequence ID" value="BAC49360.1"/>
    <property type="molecule type" value="Genomic_DNA"/>
</dbReference>
<dbReference type="HOGENOM" id="CLU_3133016_0_0_5"/>
<reference evidence="2" key="1">
    <citation type="journal article" date="2002" name="DNA Res.">
        <title>Complete genomic sequence of nitrogen-fixing symbiotic bacterium Bradyrhizobium japonicum USDA110.</title>
        <authorList>
            <person name="Kaneko T."/>
            <person name="Nakamura Y."/>
            <person name="Sato S."/>
            <person name="Minamisawa K."/>
            <person name="Uchiumi T."/>
            <person name="Sasamoto S."/>
            <person name="Watanabe A."/>
            <person name="Idesawa K."/>
            <person name="Iriguchi M."/>
            <person name="Kawashima K."/>
            <person name="Kohara M."/>
            <person name="Matsumoto M."/>
            <person name="Shimpo S."/>
            <person name="Tsuruoka H."/>
            <person name="Wada T."/>
            <person name="Yamada M."/>
            <person name="Tabata S."/>
        </authorList>
    </citation>
    <scope>NUCLEOTIDE SEQUENCE [LARGE SCALE GENOMIC DNA]</scope>
    <source>
        <strain evidence="2">JCM 10833 / BCRC 13528 / IAM 13628 / NBRC 14792 / USDA 110</strain>
    </source>
</reference>
<evidence type="ECO:0000313" key="2">
    <source>
        <dbReference type="Proteomes" id="UP000002526"/>
    </source>
</evidence>
<organism evidence="1 2">
    <name type="scientific">Bradyrhizobium diazoefficiens (strain JCM 10833 / BCRC 13528 / IAM 13628 / NBRC 14792 / USDA 110)</name>
    <dbReference type="NCBI Taxonomy" id="224911"/>
    <lineage>
        <taxon>Bacteria</taxon>
        <taxon>Pseudomonadati</taxon>
        <taxon>Pseudomonadota</taxon>
        <taxon>Alphaproteobacteria</taxon>
        <taxon>Hyphomicrobiales</taxon>
        <taxon>Nitrobacteraceae</taxon>
        <taxon>Bradyrhizobium</taxon>
    </lineage>
</organism>
<dbReference type="AlphaFoldDB" id="Q89MU7"/>
<proteinExistence type="predicted"/>
<keyword evidence="2" id="KW-1185">Reference proteome</keyword>
<dbReference type="EnsemblBacteria" id="BAC49360">
    <property type="protein sequence ID" value="BAC49360"/>
    <property type="gene ID" value="BAC49360"/>
</dbReference>